<protein>
    <submittedName>
        <fullName evidence="1">Biotin carboxylase N-terminal domain-containing protein</fullName>
    </submittedName>
</protein>
<accession>A0ACD5BJM2</accession>
<name>A0ACD5BJM2_9PSEU</name>
<proteinExistence type="predicted"/>
<dbReference type="Proteomes" id="UP001456344">
    <property type="component" value="Chromosome"/>
</dbReference>
<organism evidence="1 2">
    <name type="scientific">Amycolatopsis coloradensis</name>
    <dbReference type="NCBI Taxonomy" id="76021"/>
    <lineage>
        <taxon>Bacteria</taxon>
        <taxon>Bacillati</taxon>
        <taxon>Actinomycetota</taxon>
        <taxon>Actinomycetes</taxon>
        <taxon>Pseudonocardiales</taxon>
        <taxon>Pseudonocardiaceae</taxon>
        <taxon>Amycolatopsis</taxon>
    </lineage>
</organism>
<keyword evidence="2" id="KW-1185">Reference proteome</keyword>
<evidence type="ECO:0000313" key="1">
    <source>
        <dbReference type="EMBL" id="WYW19588.1"/>
    </source>
</evidence>
<reference evidence="1" key="1">
    <citation type="submission" date="2023-10" db="EMBL/GenBank/DDBJ databases">
        <title>Whole genome sequencing of actinobacterial strain Amycolatopsis sp. (BCA-696) identifies the underlying plant growth-promoting genes.</title>
        <authorList>
            <person name="Gandham P."/>
            <person name="Vadla N."/>
            <person name="Saji A."/>
            <person name="Srinivas V."/>
            <person name="Ruperao P."/>
            <person name="Selvanayagam S."/>
            <person name="Saxena R.K."/>
            <person name="Rathore A."/>
            <person name="Gopalakrishnan S."/>
            <person name="Thakur V."/>
        </authorList>
    </citation>
    <scope>NUCLEOTIDE SEQUENCE</scope>
    <source>
        <strain evidence="1">BCA-696</strain>
    </source>
</reference>
<dbReference type="EMBL" id="CP150484">
    <property type="protein sequence ID" value="WYW19588.1"/>
    <property type="molecule type" value="Genomic_DNA"/>
</dbReference>
<evidence type="ECO:0000313" key="2">
    <source>
        <dbReference type="Proteomes" id="UP001456344"/>
    </source>
</evidence>
<gene>
    <name evidence="1" type="ORF">LCL61_28990</name>
</gene>
<sequence>MSSLPRPIGNRRTEPVFKTLLVANRGEIALRVVRTCREMGIRTVVAHSTVDKESAAVLAADEAVQIGPGAAKHSYLYPPALIEVALRTGAEAVHPGYGFLSEDPDFAEICVSNGLAFVGPRPEVMARLGDKSLARRLMSEAGLPLLPGTTKPVNGSAEVLAEARRIGLPLIIKASAGGGGRGMAIVREWAELLPTYRSTRATARAVFGDERVYLERFWQNARHVEIQLLADEHGNVVCLGERDCSVQRRHQKLVEESPAPGLAAGLSGILAEATARGARAVGYTGAGTFEFLVSGEEAAFMEVNSRIQVEHPVTEMVTGIDLVREQILVAAGLPLSLRQEDVKPRGVAVECRINAEDPSRNFAPCPGKLVEFSPPAGPFVRVDTHAYPGWRVPPDYDSLLAKVIVWAPDRAQALARMDRALAEFRIGGPGIHTTRDALREIIRNPSFREGTHDTSLLERMADVSVTSAS</sequence>